<keyword evidence="2" id="KW-0238">DNA-binding</keyword>
<dbReference type="EMBL" id="PPCV01000007">
    <property type="protein sequence ID" value="RXW31627.1"/>
    <property type="molecule type" value="Genomic_DNA"/>
</dbReference>
<dbReference type="SUPFAM" id="SSF53822">
    <property type="entry name" value="Periplasmic binding protein-like I"/>
    <property type="match status" value="1"/>
</dbReference>
<protein>
    <submittedName>
        <fullName evidence="5">LacI family transcriptional regulator</fullName>
    </submittedName>
</protein>
<evidence type="ECO:0000313" key="5">
    <source>
        <dbReference type="EMBL" id="RXW31627.1"/>
    </source>
</evidence>
<dbReference type="InterPro" id="IPR010982">
    <property type="entry name" value="Lambda_DNA-bd_dom_sf"/>
</dbReference>
<dbReference type="CDD" id="cd06267">
    <property type="entry name" value="PBP1_LacI_sugar_binding-like"/>
    <property type="match status" value="1"/>
</dbReference>
<evidence type="ECO:0000256" key="1">
    <source>
        <dbReference type="ARBA" id="ARBA00023015"/>
    </source>
</evidence>
<dbReference type="CDD" id="cd01392">
    <property type="entry name" value="HTH_LacI"/>
    <property type="match status" value="1"/>
</dbReference>
<name>A0A4Q2EDT3_9ACTN</name>
<dbReference type="Gene3D" id="1.10.260.40">
    <property type="entry name" value="lambda repressor-like DNA-binding domains"/>
    <property type="match status" value="1"/>
</dbReference>
<accession>A0A4Q2EDT3</accession>
<dbReference type="AlphaFoldDB" id="A0A4Q2EDT3"/>
<dbReference type="GO" id="GO:0003700">
    <property type="term" value="F:DNA-binding transcription factor activity"/>
    <property type="evidence" value="ECO:0007669"/>
    <property type="project" value="TreeGrafter"/>
</dbReference>
<dbReference type="PROSITE" id="PS50932">
    <property type="entry name" value="HTH_LACI_2"/>
    <property type="match status" value="1"/>
</dbReference>
<evidence type="ECO:0000256" key="2">
    <source>
        <dbReference type="ARBA" id="ARBA00023125"/>
    </source>
</evidence>
<dbReference type="InterPro" id="IPR028082">
    <property type="entry name" value="Peripla_BP_I"/>
</dbReference>
<comment type="caution">
    <text evidence="5">The sequence shown here is derived from an EMBL/GenBank/DDBJ whole genome shotgun (WGS) entry which is preliminary data.</text>
</comment>
<evidence type="ECO:0000259" key="4">
    <source>
        <dbReference type="PROSITE" id="PS50932"/>
    </source>
</evidence>
<dbReference type="PANTHER" id="PTHR30146">
    <property type="entry name" value="LACI-RELATED TRANSCRIPTIONAL REPRESSOR"/>
    <property type="match status" value="1"/>
</dbReference>
<feature type="domain" description="HTH lacI-type" evidence="4">
    <location>
        <begin position="37"/>
        <end position="91"/>
    </location>
</feature>
<evidence type="ECO:0000313" key="6">
    <source>
        <dbReference type="Proteomes" id="UP000290624"/>
    </source>
</evidence>
<dbReference type="OrthoDB" id="189006at2"/>
<proteinExistence type="predicted"/>
<evidence type="ECO:0000256" key="3">
    <source>
        <dbReference type="ARBA" id="ARBA00023163"/>
    </source>
</evidence>
<sequence>MPACTTPCRALSRAGPPKASPRRPCACWGCDPMPGRSTIQEVARAVGVSASTVSRAFNAPHLLREATVARVTAVAEQMGYVPNQHARALVTGKTGMLGLIVPDITNPFFPPLVRASQRAAEERGLNVMVAESNSLPGRERAHIASLAPHCEGLIIASSRLTPEELRHVAQATPLVLVNNDTEGIARVLVSSADALAQGVHHLAERGARKLCYVGGPHRSWSEFERRSTLENVAGKLGLPTQFRRDESGSYHEARTMAASGPFGASAIIAFDDVIACGILDGLADRGIAIPRDGYLLGCDDALPIQTNPRLSTIRLRGTEAMIEAVSLLASATDEGVRETRILLPGTLMLRETT</sequence>
<dbReference type="PANTHER" id="PTHR30146:SF138">
    <property type="entry name" value="TRANSCRIPTIONAL REGULATORY PROTEIN"/>
    <property type="match status" value="1"/>
</dbReference>
<keyword evidence="3" id="KW-0804">Transcription</keyword>
<dbReference type="Pfam" id="PF00356">
    <property type="entry name" value="LacI"/>
    <property type="match status" value="1"/>
</dbReference>
<gene>
    <name evidence="5" type="ORF">C1706_10735</name>
</gene>
<keyword evidence="6" id="KW-1185">Reference proteome</keyword>
<organism evidence="5 6">
    <name type="scientific">Propioniciclava flava</name>
    <dbReference type="NCBI Taxonomy" id="2072026"/>
    <lineage>
        <taxon>Bacteria</taxon>
        <taxon>Bacillati</taxon>
        <taxon>Actinomycetota</taxon>
        <taxon>Actinomycetes</taxon>
        <taxon>Propionibacteriales</taxon>
        <taxon>Propionibacteriaceae</taxon>
        <taxon>Propioniciclava</taxon>
    </lineage>
</organism>
<dbReference type="GO" id="GO:0000976">
    <property type="term" value="F:transcription cis-regulatory region binding"/>
    <property type="evidence" value="ECO:0007669"/>
    <property type="project" value="TreeGrafter"/>
</dbReference>
<dbReference type="SUPFAM" id="SSF47413">
    <property type="entry name" value="lambda repressor-like DNA-binding domains"/>
    <property type="match status" value="1"/>
</dbReference>
<dbReference type="InterPro" id="IPR046335">
    <property type="entry name" value="LacI/GalR-like_sensor"/>
</dbReference>
<dbReference type="Gene3D" id="3.40.50.2300">
    <property type="match status" value="2"/>
</dbReference>
<dbReference type="InterPro" id="IPR000843">
    <property type="entry name" value="HTH_LacI"/>
</dbReference>
<reference evidence="5 6" key="1">
    <citation type="submission" date="2018-01" db="EMBL/GenBank/DDBJ databases">
        <title>Lactibacter flavus gen. nov., sp. nov., a novel bacterium of the family Propionibacteriaceae isolated from raw milk and dairy products.</title>
        <authorList>
            <person name="Wenning M."/>
            <person name="Breitenwieser F."/>
            <person name="Huptas C."/>
            <person name="von Neubeck M."/>
            <person name="Busse H.-J."/>
            <person name="Scherer S."/>
        </authorList>
    </citation>
    <scope>NUCLEOTIDE SEQUENCE [LARGE SCALE GENOMIC DNA]</scope>
    <source>
        <strain evidence="5 6">VG341</strain>
    </source>
</reference>
<dbReference type="Pfam" id="PF13377">
    <property type="entry name" value="Peripla_BP_3"/>
    <property type="match status" value="1"/>
</dbReference>
<keyword evidence="1" id="KW-0805">Transcription regulation</keyword>
<dbReference type="SMART" id="SM00354">
    <property type="entry name" value="HTH_LACI"/>
    <property type="match status" value="1"/>
</dbReference>
<dbReference type="Proteomes" id="UP000290624">
    <property type="component" value="Unassembled WGS sequence"/>
</dbReference>